<comment type="similarity">
    <text evidence="1 5">Belongs to the pseudouridine synthase RsuA family.</text>
</comment>
<keyword evidence="3 5" id="KW-0413">Isomerase</keyword>
<dbReference type="InterPro" id="IPR002942">
    <property type="entry name" value="S4_RNA-bd"/>
</dbReference>
<dbReference type="SMART" id="SM00363">
    <property type="entry name" value="S4"/>
    <property type="match status" value="1"/>
</dbReference>
<evidence type="ECO:0000313" key="8">
    <source>
        <dbReference type="Proteomes" id="UP000198558"/>
    </source>
</evidence>
<dbReference type="NCBIfam" id="TIGR00093">
    <property type="entry name" value="pseudouridine synthase"/>
    <property type="match status" value="1"/>
</dbReference>
<dbReference type="InterPro" id="IPR000748">
    <property type="entry name" value="PsdUridine_synth_RsuA/RluB/E/F"/>
</dbReference>
<dbReference type="Pfam" id="PF01479">
    <property type="entry name" value="S4"/>
    <property type="match status" value="1"/>
</dbReference>
<dbReference type="OrthoDB" id="9807213at2"/>
<reference evidence="8" key="1">
    <citation type="submission" date="2016-10" db="EMBL/GenBank/DDBJ databases">
        <authorList>
            <person name="Varghese N."/>
            <person name="Submissions S."/>
        </authorList>
    </citation>
    <scope>NUCLEOTIDE SEQUENCE [LARGE SCALE GENOMIC DNA]</scope>
    <source>
        <strain evidence="8">DSM 1551</strain>
    </source>
</reference>
<evidence type="ECO:0000313" key="7">
    <source>
        <dbReference type="EMBL" id="SET18219.1"/>
    </source>
</evidence>
<dbReference type="PROSITE" id="PS50889">
    <property type="entry name" value="S4"/>
    <property type="match status" value="1"/>
</dbReference>
<dbReference type="Pfam" id="PF00849">
    <property type="entry name" value="PseudoU_synth_2"/>
    <property type="match status" value="1"/>
</dbReference>
<dbReference type="PANTHER" id="PTHR47683">
    <property type="entry name" value="PSEUDOURIDINE SYNTHASE FAMILY PROTEIN-RELATED"/>
    <property type="match status" value="1"/>
</dbReference>
<gene>
    <name evidence="7" type="ORF">SAMN04489758_10320</name>
</gene>
<dbReference type="SUPFAM" id="SSF55120">
    <property type="entry name" value="Pseudouridine synthase"/>
    <property type="match status" value="1"/>
</dbReference>
<dbReference type="InterPro" id="IPR042092">
    <property type="entry name" value="PsdUridine_s_RsuA/RluB/E/F_cat"/>
</dbReference>
<dbReference type="Gene3D" id="3.30.70.580">
    <property type="entry name" value="Pseudouridine synthase I, catalytic domain, N-terminal subdomain"/>
    <property type="match status" value="1"/>
</dbReference>
<dbReference type="AlphaFoldDB" id="A0A1I0CGK0"/>
<organism evidence="7 8">
    <name type="scientific">Thomasclavelia cocleata</name>
    <dbReference type="NCBI Taxonomy" id="69824"/>
    <lineage>
        <taxon>Bacteria</taxon>
        <taxon>Bacillati</taxon>
        <taxon>Bacillota</taxon>
        <taxon>Erysipelotrichia</taxon>
        <taxon>Erysipelotrichales</taxon>
        <taxon>Coprobacillaceae</taxon>
        <taxon>Thomasclavelia</taxon>
    </lineage>
</organism>
<evidence type="ECO:0000256" key="4">
    <source>
        <dbReference type="PROSITE-ProRule" id="PRU00182"/>
    </source>
</evidence>
<dbReference type="InterPro" id="IPR006145">
    <property type="entry name" value="PsdUridine_synth_RsuA/RluA"/>
</dbReference>
<dbReference type="EC" id="5.4.99.-" evidence="5"/>
<dbReference type="InterPro" id="IPR020103">
    <property type="entry name" value="PsdUridine_synth_cat_dom_sf"/>
</dbReference>
<dbReference type="FunFam" id="3.30.70.1560:FF:000001">
    <property type="entry name" value="Pseudouridine synthase"/>
    <property type="match status" value="1"/>
</dbReference>
<evidence type="ECO:0000256" key="1">
    <source>
        <dbReference type="ARBA" id="ARBA00008348"/>
    </source>
</evidence>
<feature type="domain" description="RNA-binding S4" evidence="6">
    <location>
        <begin position="2"/>
        <end position="60"/>
    </location>
</feature>
<dbReference type="GO" id="GO:0005829">
    <property type="term" value="C:cytosol"/>
    <property type="evidence" value="ECO:0007669"/>
    <property type="project" value="UniProtKB-ARBA"/>
</dbReference>
<dbReference type="CDD" id="cd02870">
    <property type="entry name" value="PseudoU_synth_RsuA_like"/>
    <property type="match status" value="1"/>
</dbReference>
<accession>A0A1I0CGK0</accession>
<dbReference type="GO" id="GO:0000455">
    <property type="term" value="P:enzyme-directed rRNA pseudouridine synthesis"/>
    <property type="evidence" value="ECO:0007669"/>
    <property type="project" value="UniProtKB-ARBA"/>
</dbReference>
<dbReference type="InterPro" id="IPR036986">
    <property type="entry name" value="S4_RNA-bd_sf"/>
</dbReference>
<evidence type="ECO:0000256" key="5">
    <source>
        <dbReference type="RuleBase" id="RU003887"/>
    </source>
</evidence>
<dbReference type="GO" id="GO:0120159">
    <property type="term" value="F:rRNA pseudouridine synthase activity"/>
    <property type="evidence" value="ECO:0007669"/>
    <property type="project" value="UniProtKB-ARBA"/>
</dbReference>
<dbReference type="CDD" id="cd00165">
    <property type="entry name" value="S4"/>
    <property type="match status" value="1"/>
</dbReference>
<dbReference type="InterPro" id="IPR018496">
    <property type="entry name" value="PsdUridine_synth_RsuA/RluB_CS"/>
</dbReference>
<protein>
    <recommendedName>
        <fullName evidence="5">Pseudouridine synthase</fullName>
        <ecNumber evidence="5">5.4.99.-</ecNumber>
    </recommendedName>
</protein>
<dbReference type="PANTHER" id="PTHR47683:SF2">
    <property type="entry name" value="RNA-BINDING S4 DOMAIN-CONTAINING PROTEIN"/>
    <property type="match status" value="1"/>
</dbReference>
<dbReference type="Gene3D" id="3.30.70.1560">
    <property type="entry name" value="Alpha-L RNA-binding motif"/>
    <property type="match status" value="1"/>
</dbReference>
<evidence type="ECO:0000256" key="3">
    <source>
        <dbReference type="ARBA" id="ARBA00023235"/>
    </source>
</evidence>
<keyword evidence="8" id="KW-1185">Reference proteome</keyword>
<dbReference type="GO" id="GO:0003723">
    <property type="term" value="F:RNA binding"/>
    <property type="evidence" value="ECO:0007669"/>
    <property type="project" value="UniProtKB-KW"/>
</dbReference>
<name>A0A1I0CGK0_9FIRM</name>
<dbReference type="EMBL" id="FOIN01000003">
    <property type="protein sequence ID" value="SET18219.1"/>
    <property type="molecule type" value="Genomic_DNA"/>
</dbReference>
<evidence type="ECO:0000259" key="6">
    <source>
        <dbReference type="SMART" id="SM00363"/>
    </source>
</evidence>
<dbReference type="Proteomes" id="UP000198558">
    <property type="component" value="Unassembled WGS sequence"/>
</dbReference>
<sequence>MERLQKVIAASGYTSRRKAEDLIVQGRVAVNGEIVCKLGTKVKKGDFITIDGEPIIGENKVYYVFYKPKGCVCTLDDEFDRPIITDYFTDIKERIYPVGRLDFDTTGLIIMSNDGEFANMIMHPRSHLEKIYEVSIKGLINGPTLNKLEKGIYLEGAKTLPCKIKVVNKDIEHKTTMLMIKLVEGKNRQVKKMFESVGHPVKRLHRVSVGCVNLKGLTPGKYRILKPQEVKDLKKLVNADK</sequence>
<dbReference type="InterPro" id="IPR020094">
    <property type="entry name" value="TruA/RsuA/RluB/E/F_N"/>
</dbReference>
<evidence type="ECO:0000256" key="2">
    <source>
        <dbReference type="ARBA" id="ARBA00022884"/>
    </source>
</evidence>
<dbReference type="Gene3D" id="3.10.290.10">
    <property type="entry name" value="RNA-binding S4 domain"/>
    <property type="match status" value="1"/>
</dbReference>
<dbReference type="GeneID" id="78287482"/>
<dbReference type="FunFam" id="3.10.290.10:FF:000003">
    <property type="entry name" value="Pseudouridine synthase"/>
    <property type="match status" value="1"/>
</dbReference>
<dbReference type="RefSeq" id="WP_092352056.1">
    <property type="nucleotide sequence ID" value="NZ_CANSQN010000013.1"/>
</dbReference>
<dbReference type="SUPFAM" id="SSF55174">
    <property type="entry name" value="Alpha-L RNA-binding motif"/>
    <property type="match status" value="1"/>
</dbReference>
<proteinExistence type="inferred from homology"/>
<dbReference type="InterPro" id="IPR050343">
    <property type="entry name" value="RsuA_PseudoU_synthase"/>
</dbReference>
<keyword evidence="2 4" id="KW-0694">RNA-binding</keyword>
<dbReference type="PROSITE" id="PS01149">
    <property type="entry name" value="PSI_RSU"/>
    <property type="match status" value="1"/>
</dbReference>